<proteinExistence type="predicted"/>
<accession>A0A1B6GAE8</accession>
<gene>
    <name evidence="1" type="ORF">g.45526</name>
</gene>
<name>A0A1B6GAE8_9HEMI</name>
<protein>
    <submittedName>
        <fullName evidence="1">Uncharacterized protein</fullName>
    </submittedName>
</protein>
<feature type="non-terminal residue" evidence="1">
    <location>
        <position position="106"/>
    </location>
</feature>
<evidence type="ECO:0000313" key="1">
    <source>
        <dbReference type="EMBL" id="JAS59400.1"/>
    </source>
</evidence>
<organism evidence="1">
    <name type="scientific">Cuerna arida</name>
    <dbReference type="NCBI Taxonomy" id="1464854"/>
    <lineage>
        <taxon>Eukaryota</taxon>
        <taxon>Metazoa</taxon>
        <taxon>Ecdysozoa</taxon>
        <taxon>Arthropoda</taxon>
        <taxon>Hexapoda</taxon>
        <taxon>Insecta</taxon>
        <taxon>Pterygota</taxon>
        <taxon>Neoptera</taxon>
        <taxon>Paraneoptera</taxon>
        <taxon>Hemiptera</taxon>
        <taxon>Auchenorrhyncha</taxon>
        <taxon>Membracoidea</taxon>
        <taxon>Cicadellidae</taxon>
        <taxon>Cicadellinae</taxon>
        <taxon>Proconiini</taxon>
        <taxon>Cuerna</taxon>
    </lineage>
</organism>
<dbReference type="AlphaFoldDB" id="A0A1B6GAE8"/>
<feature type="non-terminal residue" evidence="1">
    <location>
        <position position="1"/>
    </location>
</feature>
<dbReference type="EMBL" id="GECZ01010369">
    <property type="protein sequence ID" value="JAS59400.1"/>
    <property type="molecule type" value="Transcribed_RNA"/>
</dbReference>
<reference evidence="1" key="1">
    <citation type="submission" date="2015-11" db="EMBL/GenBank/DDBJ databases">
        <title>De novo transcriptome assembly of four potential Pierce s Disease insect vectors from Arizona vineyards.</title>
        <authorList>
            <person name="Tassone E.E."/>
        </authorList>
    </citation>
    <scope>NUCLEOTIDE SEQUENCE</scope>
</reference>
<sequence>FAQLVAFVVHWWTHRRLFYTVQHSSFPKMNVLDIDKDPKLTEYENNLKKELEKLFKKNKISINIVAEELEKLNNNSQLIKIGEKYHLDVIHAIPISLEVKVKLPLA</sequence>